<gene>
    <name evidence="1" type="ORF">QFC20_000573</name>
</gene>
<dbReference type="Proteomes" id="UP001230649">
    <property type="component" value="Unassembled WGS sequence"/>
</dbReference>
<sequence length="975" mass="106212">MEIVIPNLGDDDDEQLPLPQFPGQSAGGHGSQHSVGSNSSSPKRSASPLIRRLRGDSSASSRNQDDNNTNFAFSQSASRSNLGGGRVQVQQQQRNASGIGIKSPTRPTMKPRSGSSASESPYGDRYMPAAGASSTSIHSIVMPAAQPTKKSSFASLKNAFKAAASAMERSSSSANLSSAGVSSTHGSSSGYQYQTGTQQHPLAQQHGAASATASLPALRNPFMRSFSSSAVSLPLQSPHPHANQHHQPPHPHSAATRVTPSSYNTSSKQSSGSSFMSTRKSRERDRATAAKQSPGVSHGHKFSHMSRPSGHTVTTSSTSHSSTQFAYASAAGESVPALPSSYAYTTRRTPVTSPSAKTAMLAGMGGHTAAAASMAFHHARAAAAAVAKAMPEPRSPNEIVMHELFRHFVAQSDGKVELVVSKALMHPKPLESLHEGEDPLYDNLLCSLADCAKELPKQVIDFVAAWGQMQSEGINESVPMHQPSSSRYQEYTMLISDRKTLAGRYIVYRLLLEIFQSEAGAVLPEDLTRELEESMFEAYAAEDRFGIRSYKMCSVTDHIAFSAYMMHQDRKDVVSYCLACLKRLGQKSSDGLFTRFMARIDSLMDGSYTEHAVLGKTEHLLRGLYHVFQDVDTTTVGDILSSLAQRLGSASNVSWKATIAESITLWLEPRSLTSDAIEGEGWQEAISSITREAERLVAEPGLWTAVFPLVVVCLCFATQAEFDQLWRFRLEQAMGMLQSPQRKWFYSRPVLDEQHKAYHEIALRNVLRLMVVASVRESQSGQAMETVCFLQNLLFPTISTLDGFSVLAANALEAIRPSALDLQLPIRSRPELLTQPSTATTVHVLPDLPTQTTEEPELPADDNPDPSYDKGFSPTSTNDEDAIPLSPIEFDEKDDTLGDLVGALHSLNEFFSIEEDDSENKSISEDARYDLEYDQTNEGRVRAILARSMRRGSSEQHLNWHLATNARSPAYTFCG</sequence>
<evidence type="ECO:0000313" key="1">
    <source>
        <dbReference type="EMBL" id="KAJ9116640.1"/>
    </source>
</evidence>
<accession>A0ACC2WZS3</accession>
<organism evidence="1 2">
    <name type="scientific">Naganishia adeliensis</name>
    <dbReference type="NCBI Taxonomy" id="92952"/>
    <lineage>
        <taxon>Eukaryota</taxon>
        <taxon>Fungi</taxon>
        <taxon>Dikarya</taxon>
        <taxon>Basidiomycota</taxon>
        <taxon>Agaricomycotina</taxon>
        <taxon>Tremellomycetes</taxon>
        <taxon>Filobasidiales</taxon>
        <taxon>Filobasidiaceae</taxon>
        <taxon>Naganishia</taxon>
    </lineage>
</organism>
<reference evidence="1" key="1">
    <citation type="submission" date="2023-04" db="EMBL/GenBank/DDBJ databases">
        <title>Draft Genome sequencing of Naganishia species isolated from polar environments using Oxford Nanopore Technology.</title>
        <authorList>
            <person name="Leo P."/>
            <person name="Venkateswaran K."/>
        </authorList>
    </citation>
    <scope>NUCLEOTIDE SEQUENCE</scope>
    <source>
        <strain evidence="1">MNA-CCFEE 5262</strain>
    </source>
</reference>
<name>A0ACC2WZS3_9TREE</name>
<proteinExistence type="predicted"/>
<evidence type="ECO:0000313" key="2">
    <source>
        <dbReference type="Proteomes" id="UP001230649"/>
    </source>
</evidence>
<dbReference type="EMBL" id="JASBWS010000003">
    <property type="protein sequence ID" value="KAJ9116640.1"/>
    <property type="molecule type" value="Genomic_DNA"/>
</dbReference>
<protein>
    <submittedName>
        <fullName evidence="1">Uncharacterized protein</fullName>
    </submittedName>
</protein>
<comment type="caution">
    <text evidence="1">The sequence shown here is derived from an EMBL/GenBank/DDBJ whole genome shotgun (WGS) entry which is preliminary data.</text>
</comment>
<keyword evidence="2" id="KW-1185">Reference proteome</keyword>